<accession>A0A183FVU7</accession>
<evidence type="ECO:0000256" key="1">
    <source>
        <dbReference type="SAM" id="MobiDB-lite"/>
    </source>
</evidence>
<feature type="compositionally biased region" description="Basic and acidic residues" evidence="1">
    <location>
        <begin position="351"/>
        <end position="363"/>
    </location>
</feature>
<proteinExistence type="predicted"/>
<evidence type="ECO:0000313" key="4">
    <source>
        <dbReference type="WBParaSite" id="HPBE_0001248901-mRNA-1"/>
    </source>
</evidence>
<feature type="compositionally biased region" description="Low complexity" evidence="1">
    <location>
        <begin position="462"/>
        <end position="476"/>
    </location>
</feature>
<dbReference type="EMBL" id="UZAH01027518">
    <property type="protein sequence ID" value="VDO92384.1"/>
    <property type="molecule type" value="Genomic_DNA"/>
</dbReference>
<dbReference type="WBParaSite" id="HPBE_0001248901-mRNA-1">
    <property type="protein sequence ID" value="HPBE_0001248901-mRNA-1"/>
    <property type="gene ID" value="HPBE_0001248901"/>
</dbReference>
<reference evidence="2 3" key="1">
    <citation type="submission" date="2018-11" db="EMBL/GenBank/DDBJ databases">
        <authorList>
            <consortium name="Pathogen Informatics"/>
        </authorList>
    </citation>
    <scope>NUCLEOTIDE SEQUENCE [LARGE SCALE GENOMIC DNA]</scope>
</reference>
<name>A0A183FVU7_HELPZ</name>
<feature type="compositionally biased region" description="Polar residues" evidence="1">
    <location>
        <begin position="239"/>
        <end position="251"/>
    </location>
</feature>
<feature type="region of interest" description="Disordered" evidence="1">
    <location>
        <begin position="166"/>
        <end position="191"/>
    </location>
</feature>
<dbReference type="Proteomes" id="UP000050761">
    <property type="component" value="Unassembled WGS sequence"/>
</dbReference>
<feature type="compositionally biased region" description="Basic and acidic residues" evidence="1">
    <location>
        <begin position="313"/>
        <end position="325"/>
    </location>
</feature>
<protein>
    <submittedName>
        <fullName evidence="4">JmjC domain-containing protein</fullName>
    </submittedName>
</protein>
<evidence type="ECO:0000313" key="3">
    <source>
        <dbReference type="Proteomes" id="UP000050761"/>
    </source>
</evidence>
<feature type="compositionally biased region" description="Basic and acidic residues" evidence="1">
    <location>
        <begin position="277"/>
        <end position="305"/>
    </location>
</feature>
<feature type="region of interest" description="Disordered" evidence="1">
    <location>
        <begin position="92"/>
        <end position="134"/>
    </location>
</feature>
<evidence type="ECO:0000313" key="2">
    <source>
        <dbReference type="EMBL" id="VDO92384.1"/>
    </source>
</evidence>
<dbReference type="OrthoDB" id="2150121at2759"/>
<gene>
    <name evidence="2" type="ORF">HPBE_LOCUS12490</name>
</gene>
<feature type="compositionally biased region" description="Basic and acidic residues" evidence="1">
    <location>
        <begin position="379"/>
        <end position="414"/>
    </location>
</feature>
<reference evidence="4" key="2">
    <citation type="submission" date="2019-09" db="UniProtKB">
        <authorList>
            <consortium name="WormBaseParasite"/>
        </authorList>
    </citation>
    <scope>IDENTIFICATION</scope>
</reference>
<accession>A0A3P8A7E9</accession>
<dbReference type="AlphaFoldDB" id="A0A183FVU7"/>
<feature type="compositionally biased region" description="Basic and acidic residues" evidence="1">
    <location>
        <begin position="435"/>
        <end position="459"/>
    </location>
</feature>
<feature type="region of interest" description="Disordered" evidence="1">
    <location>
        <begin position="239"/>
        <end position="504"/>
    </location>
</feature>
<keyword evidence="3" id="KW-1185">Reference proteome</keyword>
<sequence>MLSRNFQDRSLMSESKFLDRLAELRAQHKQTTDYLGRLWKEQTRCQSASHGTCRQWAVHRCSSEKVVHCCPRETVIYHQPDEDSAQLARPNEYPATASRPRGQTAYQPSSRGSYPVYSPASDHPIHPPPRQAEYSTHPAYQDEYLVRQPHPSEYSTRRSQLKEHFPDLSDYSSHHPHLVEHSGHPAYSGDFTSHSRLEQHVTHLPHLKEYPTRPTHPEDQQEQNLYLEGYSAETTYQFEYSPQRPQKSDPPSQHEDYSSLPPTKNEHSTRVSYPSEYHSKAREIFQRRALSEDFPPRSSYRDEPPSRISAPSDRLDRLTQADEKPTPPPPQADHSADPAQPKDSTSRRRSRESSGHHRGRNEVHQSPQQDEDSTPPPKSSEDSGERSHPEKAISAENSRDSSGRHPKHDREHVLKPIVQDAADVLHLSAKARARKKEERARLRKEHEDAALEKIEEKRNLKAPSSLSGPHSGASSSTKPPRSKSAVTIREPNAAVTKPPLPTSKREVVPEPIQNFVPQITVPVPFKLSTRKAIVNTYSTKFVEELVARQRRNEEELRQQEIQLKPFTAKSVPKSTYVPTNPLVMEKNYVEVSLHWIPFHMIDKSVLAERFRRFDGD</sequence>
<organism evidence="3 4">
    <name type="scientific">Heligmosomoides polygyrus</name>
    <name type="common">Parasitic roundworm</name>
    <dbReference type="NCBI Taxonomy" id="6339"/>
    <lineage>
        <taxon>Eukaryota</taxon>
        <taxon>Metazoa</taxon>
        <taxon>Ecdysozoa</taxon>
        <taxon>Nematoda</taxon>
        <taxon>Chromadorea</taxon>
        <taxon>Rhabditida</taxon>
        <taxon>Rhabditina</taxon>
        <taxon>Rhabditomorpha</taxon>
        <taxon>Strongyloidea</taxon>
        <taxon>Heligmosomidae</taxon>
        <taxon>Heligmosomoides</taxon>
    </lineage>
</organism>